<dbReference type="EMBL" id="RJOH01000003">
    <property type="protein sequence ID" value="RSJ14537.1"/>
    <property type="molecule type" value="Genomic_DNA"/>
</dbReference>
<organism evidence="6 8">
    <name type="scientific">Streptococcus mitis</name>
    <dbReference type="NCBI Taxonomy" id="28037"/>
    <lineage>
        <taxon>Bacteria</taxon>
        <taxon>Bacillati</taxon>
        <taxon>Bacillota</taxon>
        <taxon>Bacilli</taxon>
        <taxon>Lactobacillales</taxon>
        <taxon>Streptococcaceae</taxon>
        <taxon>Streptococcus</taxon>
        <taxon>Streptococcus mitis group</taxon>
    </lineage>
</organism>
<comment type="subcellular location">
    <subcellularLocation>
        <location evidence="1">Cell envelope</location>
    </subcellularLocation>
</comment>
<dbReference type="AlphaFoldDB" id="A0A081QHZ8"/>
<dbReference type="Gene3D" id="3.40.190.10">
    <property type="entry name" value="Periplasmic binding protein-like II"/>
    <property type="match status" value="1"/>
</dbReference>
<gene>
    <name evidence="7" type="primary">cycB</name>
    <name evidence="7" type="ORF">D8836_02670</name>
    <name evidence="6" type="ORF">SK642_0371</name>
</gene>
<dbReference type="InterPro" id="IPR050490">
    <property type="entry name" value="Bact_solute-bd_prot1"/>
</dbReference>
<reference evidence="7 9" key="2">
    <citation type="submission" date="2018-11" db="EMBL/GenBank/DDBJ databases">
        <title>Species Designations Belie Phenotypic and Genotypic Heterogeneity in Oral Streptococci.</title>
        <authorList>
            <person name="Velsko I."/>
        </authorList>
    </citation>
    <scope>NUCLEOTIDE SEQUENCE [LARGE SCALE GENOMIC DNA]</scope>
    <source>
        <strain evidence="7 9">BCC06</strain>
    </source>
</reference>
<name>A0A081QHZ8_STRMT</name>
<dbReference type="PANTHER" id="PTHR43649">
    <property type="entry name" value="ARABINOSE-BINDING PROTEIN-RELATED"/>
    <property type="match status" value="1"/>
</dbReference>
<evidence type="ECO:0000313" key="8">
    <source>
        <dbReference type="Proteomes" id="UP000028030"/>
    </source>
</evidence>
<evidence type="ECO:0000256" key="2">
    <source>
        <dbReference type="ARBA" id="ARBA00008520"/>
    </source>
</evidence>
<accession>A0A081QHZ8</accession>
<dbReference type="EMBL" id="JPFW01000004">
    <property type="protein sequence ID" value="KEQ42571.1"/>
    <property type="molecule type" value="Genomic_DNA"/>
</dbReference>
<keyword evidence="3" id="KW-0813">Transport</keyword>
<dbReference type="GO" id="GO:0030313">
    <property type="term" value="C:cell envelope"/>
    <property type="evidence" value="ECO:0007669"/>
    <property type="project" value="UniProtKB-SubCell"/>
</dbReference>
<keyword evidence="5" id="KW-0472">Membrane</keyword>
<dbReference type="Proteomes" id="UP000267438">
    <property type="component" value="Unassembled WGS sequence"/>
</dbReference>
<comment type="similarity">
    <text evidence="2">Belongs to the bacterial solute-binding protein 1 family.</text>
</comment>
<dbReference type="SUPFAM" id="SSF53850">
    <property type="entry name" value="Periplasmic binding protein-like II"/>
    <property type="match status" value="1"/>
</dbReference>
<dbReference type="Proteomes" id="UP000028030">
    <property type="component" value="Unassembled WGS sequence"/>
</dbReference>
<evidence type="ECO:0000256" key="4">
    <source>
        <dbReference type="ARBA" id="ARBA00022729"/>
    </source>
</evidence>
<comment type="caution">
    <text evidence="6">The sequence shown here is derived from an EMBL/GenBank/DDBJ whole genome shotgun (WGS) entry which is preliminary data.</text>
</comment>
<feature type="transmembrane region" description="Helical" evidence="5">
    <location>
        <begin position="6"/>
        <end position="23"/>
    </location>
</feature>
<dbReference type="PATRIC" id="fig|28037.97.peg.337"/>
<dbReference type="PANTHER" id="PTHR43649:SF31">
    <property type="entry name" value="SN-GLYCEROL-3-PHOSPHATE-BINDING PERIPLASMIC PROTEIN UGPB"/>
    <property type="match status" value="1"/>
</dbReference>
<evidence type="ECO:0000313" key="9">
    <source>
        <dbReference type="Proteomes" id="UP000267438"/>
    </source>
</evidence>
<keyword evidence="4" id="KW-0732">Signal</keyword>
<keyword evidence="5" id="KW-1133">Transmembrane helix</keyword>
<evidence type="ECO:0000313" key="7">
    <source>
        <dbReference type="EMBL" id="RSJ14537.1"/>
    </source>
</evidence>
<dbReference type="PROSITE" id="PS51257">
    <property type="entry name" value="PROKAR_LIPOPROTEIN"/>
    <property type="match status" value="1"/>
</dbReference>
<protein>
    <submittedName>
        <fullName evidence="6">Bacterial extracellular solute-binding family protein</fullName>
    </submittedName>
    <submittedName>
        <fullName evidence="7">Cyclodextrin-binding protein</fullName>
    </submittedName>
</protein>
<dbReference type="Pfam" id="PF13416">
    <property type="entry name" value="SBP_bac_8"/>
    <property type="match status" value="1"/>
</dbReference>
<dbReference type="InterPro" id="IPR006059">
    <property type="entry name" value="SBP"/>
</dbReference>
<dbReference type="OrthoDB" id="383937at2"/>
<evidence type="ECO:0000256" key="5">
    <source>
        <dbReference type="SAM" id="Phobius"/>
    </source>
</evidence>
<evidence type="ECO:0000313" key="6">
    <source>
        <dbReference type="EMBL" id="KEQ42571.1"/>
    </source>
</evidence>
<evidence type="ECO:0000256" key="1">
    <source>
        <dbReference type="ARBA" id="ARBA00004196"/>
    </source>
</evidence>
<sequence length="430" mass="48428">MKVKQLFLAILFVLSCLSLFLIWENKQIKIIRLGFYSDSSWGIPTGNNSYVLDEAIKKFEELHQGVKIVYDSGIPKEEYSNWISSQILKGSEPDVFLLSSDQLSLFASKGILKNLNSYLSQEDASNFYDVSLQAAKYGDDLYGLPYESNPMLMCVNQDLLLREGIEIPKVGWTLKDLYEISKKITKDTDGDGIVDQFGITGYSWKESLAAFGVTISESGIPRIDSSEMKDALSYIRGLNQLNGRYKVTYKDFDEGHVAFYPMSLAQYRTYKPFPYHVAKYTNFNWTCISLPTTKEDIRSTVTDTSLYVVSSRARNSNLAVSFIEFLTINREIQQNLFNKGQGSSVLPEVVTSLKSEELMKKGMIGQNALTTTSLDYIMKNSITTISKGIDSKSLVGIEERLEALSMDENNTDIEGSLIKLQKELDIGTLK</sequence>
<keyword evidence="5" id="KW-0812">Transmembrane</keyword>
<proteinExistence type="inferred from homology"/>
<evidence type="ECO:0000256" key="3">
    <source>
        <dbReference type="ARBA" id="ARBA00022448"/>
    </source>
</evidence>
<reference evidence="6 8" key="1">
    <citation type="submission" date="2014-05" db="EMBL/GenBank/DDBJ databases">
        <authorList>
            <person name="Daugherty S.C."/>
            <person name="Tallon L.J."/>
            <person name="Sadzewicz L."/>
            <person name="Kilian M."/>
            <person name="Tettelin H."/>
        </authorList>
    </citation>
    <scope>NUCLEOTIDE SEQUENCE [LARGE SCALE GENOMIC DNA]</scope>
    <source>
        <strain evidence="6 8">SK642</strain>
    </source>
</reference>
<dbReference type="RefSeq" id="WP_033683130.1">
    <property type="nucleotide sequence ID" value="NZ_JPFW01000004.1"/>
</dbReference>